<dbReference type="SUPFAM" id="SSF81383">
    <property type="entry name" value="F-box domain"/>
    <property type="match status" value="1"/>
</dbReference>
<evidence type="ECO:0000313" key="2">
    <source>
        <dbReference type="EnsemblPlants" id="TraesCS1B02G055300.1"/>
    </source>
</evidence>
<evidence type="ECO:0000256" key="1">
    <source>
        <dbReference type="SAM" id="MobiDB-lite"/>
    </source>
</evidence>
<dbReference type="OrthoDB" id="684152at2759"/>
<reference evidence="2" key="2">
    <citation type="submission" date="2018-10" db="UniProtKB">
        <authorList>
            <consortium name="EnsemblPlants"/>
        </authorList>
    </citation>
    <scope>IDENTIFICATION</scope>
</reference>
<dbReference type="Gramene" id="TraesCS1B02G055300.1">
    <property type="protein sequence ID" value="TraesCS1B02G055300.1"/>
    <property type="gene ID" value="TraesCS1B02G055300"/>
</dbReference>
<dbReference type="RefSeq" id="XP_044383691.1">
    <property type="nucleotide sequence ID" value="XM_044527756.1"/>
</dbReference>
<evidence type="ECO:0008006" key="4">
    <source>
        <dbReference type="Google" id="ProtNLM"/>
    </source>
</evidence>
<feature type="region of interest" description="Disordered" evidence="1">
    <location>
        <begin position="423"/>
        <end position="471"/>
    </location>
</feature>
<feature type="compositionally biased region" description="Low complexity" evidence="1">
    <location>
        <begin position="438"/>
        <end position="457"/>
    </location>
</feature>
<dbReference type="AlphaFoldDB" id="A0A3B5YRB4"/>
<reference evidence="2" key="1">
    <citation type="submission" date="2018-08" db="EMBL/GenBank/DDBJ databases">
        <authorList>
            <person name="Rossello M."/>
        </authorList>
    </citation>
    <scope>NUCLEOTIDE SEQUENCE [LARGE SCALE GENOMIC DNA]</scope>
    <source>
        <strain evidence="2">cv. Chinese Spring</strain>
    </source>
</reference>
<protein>
    <recommendedName>
        <fullName evidence="4">F-box domain-containing protein</fullName>
    </recommendedName>
</protein>
<proteinExistence type="predicted"/>
<sequence>MAEEHPADAAHWMAEQHNAAIITSPLHDDDLLERILISLPGAAFLARAVPVSDRWCRVISDEGFLKRFRFSHPSSPLVGVFVDNKNERIPRFHTGITTANPGIASAVRRTDICLTRLDDALRWRLRDCRNGHLLLSGSDGSLCIYDPLSERRVPIGPRTHLDQRWKCLGDCLLDGLARHMVSMEQRGQQTHAEESFRVISLQWQSNSRFNVRAVEYNSGTLEWRVHPQTGWTKVQLTKLQLKAMYAAGHIFWQTDVARLLVLDTSSMEFSEHGVPWEIVSTSWAIGELRDGKGCLVCLQGLNSSFGKDGLIVEEPLRLEVWALKKEEEDKQAKFCWKCEKGVRVSEMLPEDARVYKVHKVINGLALIGCTKGSYAIDLQTMTLLSKFESGGDIYPYQMSWPPAVLAAATSVVSRHLGANLSNEDSVQIPSKNMDGREGTSSGGSESASLQSQLQVESPNVSGSSGIEDASCDDDNQRALASLGIGDAVHTDPTTAAAINAVNSHASEEETGGWASDGRTKLTTTLEKVAQEVHISQTPLSSEQKYTSAKPFREVHEQKKRFARRFTGCREEFSSKNKRKIHEGSSAHVELSTNRINCVSTSPAGGPEAHEEPRPTQVVGRRTSNRPRKPNKLRHKCTKHYKEQHEQGRRKDISTESLTHMCWRHSIAVCTSLNLLCLCSIFCTCSLDTVAAVLRM</sequence>
<evidence type="ECO:0000313" key="3">
    <source>
        <dbReference type="Proteomes" id="UP000019116"/>
    </source>
</evidence>
<dbReference type="PANTHER" id="PTHR33207">
    <property type="entry name" value="F-BOX DOMAIN CONTAINING PROTEIN-RELATED"/>
    <property type="match status" value="1"/>
</dbReference>
<keyword evidence="3" id="KW-1185">Reference proteome</keyword>
<dbReference type="Proteomes" id="UP000019116">
    <property type="component" value="Chromosome 1B"/>
</dbReference>
<feature type="compositionally biased region" description="Basic residues" evidence="1">
    <location>
        <begin position="622"/>
        <end position="633"/>
    </location>
</feature>
<accession>A0A3B5YRB4</accession>
<dbReference type="STRING" id="4565.A0A3B5YRB4"/>
<dbReference type="InterPro" id="IPR036047">
    <property type="entry name" value="F-box-like_dom_sf"/>
</dbReference>
<organism evidence="2">
    <name type="scientific">Triticum aestivum</name>
    <name type="common">Wheat</name>
    <dbReference type="NCBI Taxonomy" id="4565"/>
    <lineage>
        <taxon>Eukaryota</taxon>
        <taxon>Viridiplantae</taxon>
        <taxon>Streptophyta</taxon>
        <taxon>Embryophyta</taxon>
        <taxon>Tracheophyta</taxon>
        <taxon>Spermatophyta</taxon>
        <taxon>Magnoliopsida</taxon>
        <taxon>Liliopsida</taxon>
        <taxon>Poales</taxon>
        <taxon>Poaceae</taxon>
        <taxon>BOP clade</taxon>
        <taxon>Pooideae</taxon>
        <taxon>Triticodae</taxon>
        <taxon>Triticeae</taxon>
        <taxon>Triticinae</taxon>
        <taxon>Triticum</taxon>
    </lineage>
</organism>
<name>A0A3B5YRB4_WHEAT</name>
<feature type="region of interest" description="Disordered" evidence="1">
    <location>
        <begin position="600"/>
        <end position="633"/>
    </location>
</feature>
<dbReference type="Gramene" id="TraesCS1B03G0128800.2">
    <property type="protein sequence ID" value="TraesCS1B03G0128800.2.CDS"/>
    <property type="gene ID" value="TraesCS1B03G0128800"/>
</dbReference>
<dbReference type="GeneID" id="123105620"/>
<dbReference type="EnsemblPlants" id="TraesCS1B02G055300.1">
    <property type="protein sequence ID" value="TraesCS1B02G055300.1"/>
    <property type="gene ID" value="TraesCS1B02G055300"/>
</dbReference>
<gene>
    <name evidence="2" type="primary">LOC123105620</name>
</gene>